<gene>
    <name evidence="1" type="ORF">AVDCRST_MAG84-2790</name>
</gene>
<protein>
    <submittedName>
        <fullName evidence="1">Uncharacterized protein</fullName>
    </submittedName>
</protein>
<reference evidence="1" key="1">
    <citation type="submission" date="2020-02" db="EMBL/GenBank/DDBJ databases">
        <authorList>
            <person name="Meier V. D."/>
        </authorList>
    </citation>
    <scope>NUCLEOTIDE SEQUENCE</scope>
    <source>
        <strain evidence="1">AVDCRST_MAG84</strain>
    </source>
</reference>
<name>A0A6J4M6D3_9CYAN</name>
<sequence length="55" mass="5994">MGFLTATKFISSLTRTVSESFFLIKLTIAASTKGLSVRANPFSQIRLPSPMLDTT</sequence>
<evidence type="ECO:0000313" key="1">
    <source>
        <dbReference type="EMBL" id="CAA9349462.1"/>
    </source>
</evidence>
<organism evidence="1">
    <name type="scientific">uncultured Microcoleus sp</name>
    <dbReference type="NCBI Taxonomy" id="259945"/>
    <lineage>
        <taxon>Bacteria</taxon>
        <taxon>Bacillati</taxon>
        <taxon>Cyanobacteriota</taxon>
        <taxon>Cyanophyceae</taxon>
        <taxon>Oscillatoriophycideae</taxon>
        <taxon>Oscillatoriales</taxon>
        <taxon>Microcoleaceae</taxon>
        <taxon>Microcoleus</taxon>
        <taxon>environmental samples</taxon>
    </lineage>
</organism>
<dbReference type="EMBL" id="CADCTZ010000513">
    <property type="protein sequence ID" value="CAA9349462.1"/>
    <property type="molecule type" value="Genomic_DNA"/>
</dbReference>
<accession>A0A6J4M6D3</accession>
<proteinExistence type="predicted"/>
<dbReference type="AlphaFoldDB" id="A0A6J4M6D3"/>